<keyword evidence="1" id="KW-0862">Zinc</keyword>
<gene>
    <name evidence="4" type="ORF">Glove_34g129</name>
</gene>
<reference evidence="4 5" key="1">
    <citation type="submission" date="2018-08" db="EMBL/GenBank/DDBJ databases">
        <title>Genome and evolution of the arbuscular mycorrhizal fungus Diversispora epigaea (formerly Glomus versiforme) and its bacterial endosymbionts.</title>
        <authorList>
            <person name="Sun X."/>
            <person name="Fei Z."/>
            <person name="Harrison M."/>
        </authorList>
    </citation>
    <scope>NUCLEOTIDE SEQUENCE [LARGE SCALE GENOMIC DNA]</scope>
    <source>
        <strain evidence="4 5">IT104</strain>
    </source>
</reference>
<dbReference type="Proteomes" id="UP000266861">
    <property type="component" value="Unassembled WGS sequence"/>
</dbReference>
<keyword evidence="1" id="KW-0479">Metal-binding</keyword>
<feature type="region of interest" description="Disordered" evidence="2">
    <location>
        <begin position="226"/>
        <end position="348"/>
    </location>
</feature>
<feature type="compositionally biased region" description="Basic residues" evidence="2">
    <location>
        <begin position="306"/>
        <end position="315"/>
    </location>
</feature>
<evidence type="ECO:0000256" key="2">
    <source>
        <dbReference type="SAM" id="MobiDB-lite"/>
    </source>
</evidence>
<proteinExistence type="predicted"/>
<feature type="compositionally biased region" description="Basic and acidic residues" evidence="2">
    <location>
        <begin position="337"/>
        <end position="348"/>
    </location>
</feature>
<feature type="domain" description="SWIM-type" evidence="3">
    <location>
        <begin position="53"/>
        <end position="87"/>
    </location>
</feature>
<comment type="caution">
    <text evidence="4">The sequence shown here is derived from an EMBL/GenBank/DDBJ whole genome shotgun (WGS) entry which is preliminary data.</text>
</comment>
<feature type="compositionally biased region" description="Basic residues" evidence="2">
    <location>
        <begin position="226"/>
        <end position="250"/>
    </location>
</feature>
<dbReference type="PROSITE" id="PS50966">
    <property type="entry name" value="ZF_SWIM"/>
    <property type="match status" value="1"/>
</dbReference>
<feature type="compositionally biased region" description="Basic and acidic residues" evidence="2">
    <location>
        <begin position="271"/>
        <end position="285"/>
    </location>
</feature>
<name>A0A397JIU4_9GLOM</name>
<sequence>MLDITQWETNIKRHNDDNYNEGTREDNYEVTKVLLEDILSTIEISKIVEIWRYIILISDGSHQCTCNLLITHGYPCRHFYKILQTSPNAKWHIGLISNRWYKDDKIIYDLNTILQQAPISLCNINNLDNNFKNIFSLEHIKKVRGGEIFTPKLQELNNNWIKYRRAYDIMRKVIDLALATNSYEELIGMYQEFLNNKQEILTSQDESTSNKELDIAGIKNPIITARKGRPAGRAKNNRRKCHKCGQKGHNRTTSEINKERQIEEALQEPRPNPEIDKERRIERVPQELQPNHQQEEASQEELSRNQQRKVNRRSTTRTTTKSNRRSTTRTMTKSTRQLKEAPQEPRRN</sequence>
<organism evidence="4 5">
    <name type="scientific">Diversispora epigaea</name>
    <dbReference type="NCBI Taxonomy" id="1348612"/>
    <lineage>
        <taxon>Eukaryota</taxon>
        <taxon>Fungi</taxon>
        <taxon>Fungi incertae sedis</taxon>
        <taxon>Mucoromycota</taxon>
        <taxon>Glomeromycotina</taxon>
        <taxon>Glomeromycetes</taxon>
        <taxon>Diversisporales</taxon>
        <taxon>Diversisporaceae</taxon>
        <taxon>Diversispora</taxon>
    </lineage>
</organism>
<dbReference type="AlphaFoldDB" id="A0A397JIU4"/>
<dbReference type="GO" id="GO:0008270">
    <property type="term" value="F:zinc ion binding"/>
    <property type="evidence" value="ECO:0007669"/>
    <property type="project" value="UniProtKB-KW"/>
</dbReference>
<keyword evidence="1" id="KW-0863">Zinc-finger</keyword>
<evidence type="ECO:0000256" key="1">
    <source>
        <dbReference type="PROSITE-ProRule" id="PRU00325"/>
    </source>
</evidence>
<dbReference type="OrthoDB" id="2426896at2759"/>
<dbReference type="InterPro" id="IPR007527">
    <property type="entry name" value="Znf_SWIM"/>
</dbReference>
<evidence type="ECO:0000313" key="4">
    <source>
        <dbReference type="EMBL" id="RHZ87487.1"/>
    </source>
</evidence>
<evidence type="ECO:0000259" key="3">
    <source>
        <dbReference type="PROSITE" id="PS50966"/>
    </source>
</evidence>
<accession>A0A397JIU4</accession>
<dbReference type="EMBL" id="PQFF01000032">
    <property type="protein sequence ID" value="RHZ87487.1"/>
    <property type="molecule type" value="Genomic_DNA"/>
</dbReference>
<protein>
    <recommendedName>
        <fullName evidence="3">SWIM-type domain-containing protein</fullName>
    </recommendedName>
</protein>
<evidence type="ECO:0000313" key="5">
    <source>
        <dbReference type="Proteomes" id="UP000266861"/>
    </source>
</evidence>
<keyword evidence="5" id="KW-1185">Reference proteome</keyword>